<dbReference type="SUPFAM" id="SSF74784">
    <property type="entry name" value="Translin"/>
    <property type="match status" value="1"/>
</dbReference>
<organism evidence="6 7">
    <name type="scientific">Sphaerobolus stellatus (strain SS14)</name>
    <dbReference type="NCBI Taxonomy" id="990650"/>
    <lineage>
        <taxon>Eukaryota</taxon>
        <taxon>Fungi</taxon>
        <taxon>Dikarya</taxon>
        <taxon>Basidiomycota</taxon>
        <taxon>Agaricomycotina</taxon>
        <taxon>Agaricomycetes</taxon>
        <taxon>Phallomycetidae</taxon>
        <taxon>Geastrales</taxon>
        <taxon>Sphaerobolaceae</taxon>
        <taxon>Sphaerobolus</taxon>
    </lineage>
</organism>
<gene>
    <name evidence="6" type="ORF">M422DRAFT_29680</name>
</gene>
<accession>A0A0C9VEW4</accession>
<dbReference type="InterPro" id="IPR002848">
    <property type="entry name" value="Translin_fam"/>
</dbReference>
<sequence>MTSAAREEIIKVFDGFRQDLDDHNDRRERLIKLSREVTSLSKKVIFLLHRLASEELEDKEHAIDIAVIQSRVKLAEIKTLFEQMRVELEGENFWRYQKTVSGGIQEYLEALSFSHYLEHNTLLSYQDVQEDMKSLEGIPFFPLGVPYEDYVLGVSDLTGELMRFAITSIGRQGISSQANLEKAVAVGNFVRACKADWEPMTPYIKELRSKQDVTTNSLRKIEEVAYSVAIRGFERAKLYHHAYNPPTDDSHDHD</sequence>
<keyword evidence="4" id="KW-0963">Cytoplasm</keyword>
<dbReference type="GO" id="GO:0005737">
    <property type="term" value="C:cytoplasm"/>
    <property type="evidence" value="ECO:0007669"/>
    <property type="project" value="UniProtKB-SubCell"/>
</dbReference>
<evidence type="ECO:0000256" key="2">
    <source>
        <dbReference type="ARBA" id="ARBA00004496"/>
    </source>
</evidence>
<evidence type="ECO:0000313" key="7">
    <source>
        <dbReference type="Proteomes" id="UP000054279"/>
    </source>
</evidence>
<dbReference type="PANTHER" id="PTHR10741">
    <property type="entry name" value="TRANSLIN AND TRANSLIN ASSOCIATED PROTEIN X"/>
    <property type="match status" value="1"/>
</dbReference>
<comment type="similarity">
    <text evidence="3">Belongs to the translin family.</text>
</comment>
<dbReference type="HOGENOM" id="CLU_067225_2_1_1"/>
<evidence type="ECO:0000256" key="3">
    <source>
        <dbReference type="ARBA" id="ARBA00005902"/>
    </source>
</evidence>
<dbReference type="AlphaFoldDB" id="A0A0C9VEW4"/>
<dbReference type="Pfam" id="PF01997">
    <property type="entry name" value="Translin"/>
    <property type="match status" value="1"/>
</dbReference>
<dbReference type="GO" id="GO:0005634">
    <property type="term" value="C:nucleus"/>
    <property type="evidence" value="ECO:0007669"/>
    <property type="project" value="UniProtKB-SubCell"/>
</dbReference>
<keyword evidence="7" id="KW-1185">Reference proteome</keyword>
<evidence type="ECO:0000256" key="1">
    <source>
        <dbReference type="ARBA" id="ARBA00004123"/>
    </source>
</evidence>
<comment type="subcellular location">
    <subcellularLocation>
        <location evidence="2">Cytoplasm</location>
    </subcellularLocation>
    <subcellularLocation>
        <location evidence="1">Nucleus</location>
    </subcellularLocation>
</comment>
<evidence type="ECO:0000256" key="4">
    <source>
        <dbReference type="ARBA" id="ARBA00022490"/>
    </source>
</evidence>
<evidence type="ECO:0008006" key="8">
    <source>
        <dbReference type="Google" id="ProtNLM"/>
    </source>
</evidence>
<dbReference type="InterPro" id="IPR036081">
    <property type="entry name" value="Translin_sf"/>
</dbReference>
<dbReference type="Proteomes" id="UP000054279">
    <property type="component" value="Unassembled WGS sequence"/>
</dbReference>
<dbReference type="InterPro" id="IPR016068">
    <property type="entry name" value="Translin_N"/>
</dbReference>
<dbReference type="GO" id="GO:0043565">
    <property type="term" value="F:sequence-specific DNA binding"/>
    <property type="evidence" value="ECO:0007669"/>
    <property type="project" value="InterPro"/>
</dbReference>
<dbReference type="CDD" id="cd14820">
    <property type="entry name" value="TRAX"/>
    <property type="match status" value="1"/>
</dbReference>
<proteinExistence type="inferred from homology"/>
<dbReference type="Gene3D" id="1.20.58.190">
    <property type="entry name" value="Translin, domain 1"/>
    <property type="match status" value="1"/>
</dbReference>
<evidence type="ECO:0000256" key="5">
    <source>
        <dbReference type="ARBA" id="ARBA00023242"/>
    </source>
</evidence>
<reference evidence="6 7" key="1">
    <citation type="submission" date="2014-06" db="EMBL/GenBank/DDBJ databases">
        <title>Evolutionary Origins and Diversification of the Mycorrhizal Mutualists.</title>
        <authorList>
            <consortium name="DOE Joint Genome Institute"/>
            <consortium name="Mycorrhizal Genomics Consortium"/>
            <person name="Kohler A."/>
            <person name="Kuo A."/>
            <person name="Nagy L.G."/>
            <person name="Floudas D."/>
            <person name="Copeland A."/>
            <person name="Barry K.W."/>
            <person name="Cichocki N."/>
            <person name="Veneault-Fourrey C."/>
            <person name="LaButti K."/>
            <person name="Lindquist E.A."/>
            <person name="Lipzen A."/>
            <person name="Lundell T."/>
            <person name="Morin E."/>
            <person name="Murat C."/>
            <person name="Riley R."/>
            <person name="Ohm R."/>
            <person name="Sun H."/>
            <person name="Tunlid A."/>
            <person name="Henrissat B."/>
            <person name="Grigoriev I.V."/>
            <person name="Hibbett D.S."/>
            <person name="Martin F."/>
        </authorList>
    </citation>
    <scope>NUCLEOTIDE SEQUENCE [LARGE SCALE GENOMIC DNA]</scope>
    <source>
        <strain evidence="6 7">SS14</strain>
    </source>
</reference>
<evidence type="ECO:0000313" key="6">
    <source>
        <dbReference type="EMBL" id="KIJ45554.1"/>
    </source>
</evidence>
<name>A0A0C9VEW4_SPHS4</name>
<dbReference type="InterPro" id="IPR016069">
    <property type="entry name" value="Translin_C"/>
</dbReference>
<dbReference type="Gene3D" id="1.20.58.200">
    <property type="entry name" value="Translin, domain 2"/>
    <property type="match status" value="1"/>
</dbReference>
<dbReference type="EMBL" id="KN837111">
    <property type="protein sequence ID" value="KIJ45554.1"/>
    <property type="molecule type" value="Genomic_DNA"/>
</dbReference>
<dbReference type="OrthoDB" id="31005at2759"/>
<protein>
    <recommendedName>
        <fullName evidence="8">Translin</fullName>
    </recommendedName>
</protein>
<keyword evidence="5" id="KW-0539">Nucleus</keyword>